<comment type="caution">
    <text evidence="6">The sequence shown here is derived from an EMBL/GenBank/DDBJ whole genome shotgun (WGS) entry which is preliminary data.</text>
</comment>
<organism evidence="6 7">
    <name type="scientific">Elongatibacter sediminis</name>
    <dbReference type="NCBI Taxonomy" id="3119006"/>
    <lineage>
        <taxon>Bacteria</taxon>
        <taxon>Pseudomonadati</taxon>
        <taxon>Pseudomonadota</taxon>
        <taxon>Gammaproteobacteria</taxon>
        <taxon>Chromatiales</taxon>
        <taxon>Wenzhouxiangellaceae</taxon>
        <taxon>Elongatibacter</taxon>
    </lineage>
</organism>
<sequence>MPAKRLAAFTAVAVGLGAAWWLTSTPVLAPEDIPDHQPDAAAGERLFHAGGCRSCHGERLEGGLELSTEYGIFRVPNITPDPVSGIGGWTTLEFVNAMSRGVSPEGQHYYPAFPYASYARMTVTDLLDLKAWLDEFPPVPGPAVRHELRFPWNIRRAVGFWNRLYLDPAPVVGIDPSAPNASQLERGRYLVEAVGHCGECHTPRGFLGGPDSGRWLAGAPNPEGEGRVPNITPHDDGIGAWSEKDLAWYFESGFTPDYDTVGGAMVEVQENLAELGAEDRAAIATYLKSIPALPDAPADG</sequence>
<dbReference type="RefSeq" id="WP_354693695.1">
    <property type="nucleotide sequence ID" value="NZ_JAZHOG010000001.1"/>
</dbReference>
<dbReference type="GO" id="GO:0046872">
    <property type="term" value="F:metal ion binding"/>
    <property type="evidence" value="ECO:0007669"/>
    <property type="project" value="UniProtKB-KW"/>
</dbReference>
<feature type="domain" description="Cytochrome c" evidence="5">
    <location>
        <begin position="38"/>
        <end position="137"/>
    </location>
</feature>
<dbReference type="PANTHER" id="PTHR35008:SF8">
    <property type="entry name" value="ALCOHOL DEHYDROGENASE CYTOCHROME C SUBUNIT"/>
    <property type="match status" value="1"/>
</dbReference>
<evidence type="ECO:0000256" key="2">
    <source>
        <dbReference type="ARBA" id="ARBA00022723"/>
    </source>
</evidence>
<dbReference type="InterPro" id="IPR051459">
    <property type="entry name" value="Cytochrome_c-type_DH"/>
</dbReference>
<evidence type="ECO:0000256" key="1">
    <source>
        <dbReference type="ARBA" id="ARBA00022617"/>
    </source>
</evidence>
<dbReference type="PROSITE" id="PS51007">
    <property type="entry name" value="CYTC"/>
    <property type="match status" value="2"/>
</dbReference>
<evidence type="ECO:0000256" key="3">
    <source>
        <dbReference type="ARBA" id="ARBA00023004"/>
    </source>
</evidence>
<evidence type="ECO:0000313" key="7">
    <source>
        <dbReference type="Proteomes" id="UP001359886"/>
    </source>
</evidence>
<reference evidence="6 7" key="1">
    <citation type="submission" date="2024-02" db="EMBL/GenBank/DDBJ databases">
        <title>A novel Wenzhouxiangellaceae bacterium, isolated from coastal sediments.</title>
        <authorList>
            <person name="Du Z.-J."/>
            <person name="Ye Y.-Q."/>
            <person name="Zhang X.-Y."/>
        </authorList>
    </citation>
    <scope>NUCLEOTIDE SEQUENCE [LARGE SCALE GENOMIC DNA]</scope>
    <source>
        <strain evidence="6 7">CH-27</strain>
    </source>
</reference>
<dbReference type="Pfam" id="PF00034">
    <property type="entry name" value="Cytochrom_C"/>
    <property type="match status" value="1"/>
</dbReference>
<dbReference type="GO" id="GO:0020037">
    <property type="term" value="F:heme binding"/>
    <property type="evidence" value="ECO:0007669"/>
    <property type="project" value="InterPro"/>
</dbReference>
<keyword evidence="2 4" id="KW-0479">Metal-binding</keyword>
<protein>
    <submittedName>
        <fullName evidence="6">Cytochrome c</fullName>
    </submittedName>
</protein>
<dbReference type="PANTHER" id="PTHR35008">
    <property type="entry name" value="BLL4482 PROTEIN-RELATED"/>
    <property type="match status" value="1"/>
</dbReference>
<dbReference type="Gene3D" id="1.10.760.10">
    <property type="entry name" value="Cytochrome c-like domain"/>
    <property type="match status" value="2"/>
</dbReference>
<name>A0AAW9RDA7_9GAMM</name>
<keyword evidence="7" id="KW-1185">Reference proteome</keyword>
<keyword evidence="3 4" id="KW-0408">Iron</keyword>
<dbReference type="AlphaFoldDB" id="A0AAW9RDA7"/>
<dbReference type="Proteomes" id="UP001359886">
    <property type="component" value="Unassembled WGS sequence"/>
</dbReference>
<feature type="domain" description="Cytochrome c" evidence="5">
    <location>
        <begin position="182"/>
        <end position="291"/>
    </location>
</feature>
<dbReference type="SUPFAM" id="SSF46626">
    <property type="entry name" value="Cytochrome c"/>
    <property type="match status" value="2"/>
</dbReference>
<evidence type="ECO:0000313" key="6">
    <source>
        <dbReference type="EMBL" id="MEJ8566375.1"/>
    </source>
</evidence>
<dbReference type="GO" id="GO:0009055">
    <property type="term" value="F:electron transfer activity"/>
    <property type="evidence" value="ECO:0007669"/>
    <property type="project" value="InterPro"/>
</dbReference>
<accession>A0AAW9RDA7</accession>
<gene>
    <name evidence="6" type="ORF">V3330_01950</name>
</gene>
<dbReference type="InterPro" id="IPR009056">
    <property type="entry name" value="Cyt_c-like_dom"/>
</dbReference>
<evidence type="ECO:0000256" key="4">
    <source>
        <dbReference type="PROSITE-ProRule" id="PRU00433"/>
    </source>
</evidence>
<dbReference type="InterPro" id="IPR036909">
    <property type="entry name" value="Cyt_c-like_dom_sf"/>
</dbReference>
<dbReference type="EMBL" id="JAZHOG010000001">
    <property type="protein sequence ID" value="MEJ8566375.1"/>
    <property type="molecule type" value="Genomic_DNA"/>
</dbReference>
<keyword evidence="1 4" id="KW-0349">Heme</keyword>
<evidence type="ECO:0000259" key="5">
    <source>
        <dbReference type="PROSITE" id="PS51007"/>
    </source>
</evidence>
<proteinExistence type="predicted"/>